<evidence type="ECO:0000256" key="8">
    <source>
        <dbReference type="ARBA" id="ARBA00023136"/>
    </source>
</evidence>
<evidence type="ECO:0000256" key="7">
    <source>
        <dbReference type="ARBA" id="ARBA00023122"/>
    </source>
</evidence>
<dbReference type="SUPFAM" id="SSF56176">
    <property type="entry name" value="FAD-binding/transporter-associated domain-like"/>
    <property type="match status" value="1"/>
</dbReference>
<dbReference type="Gene3D" id="3.10.580.10">
    <property type="entry name" value="CBS-domain"/>
    <property type="match status" value="1"/>
</dbReference>
<evidence type="ECO:0000256" key="9">
    <source>
        <dbReference type="PROSITE-ProRule" id="PRU00703"/>
    </source>
</evidence>
<dbReference type="InterPro" id="IPR000644">
    <property type="entry name" value="CBS_dom"/>
</dbReference>
<keyword evidence="3" id="KW-1003">Cell membrane</keyword>
<comment type="caution">
    <text evidence="14">The sequence shown here is derived from an EMBL/GenBank/DDBJ whole genome shotgun (WGS) entry which is preliminary data.</text>
</comment>
<feature type="domain" description="CNNM transmembrane" evidence="13">
    <location>
        <begin position="1"/>
        <end position="197"/>
    </location>
</feature>
<dbReference type="InterPro" id="IPR036318">
    <property type="entry name" value="FAD-bd_PCMH-like_sf"/>
</dbReference>
<proteinExistence type="inferred from homology"/>
<dbReference type="Pfam" id="PF03471">
    <property type="entry name" value="CorC_HlyC"/>
    <property type="match status" value="1"/>
</dbReference>
<feature type="transmembrane region" description="Helical" evidence="11">
    <location>
        <begin position="99"/>
        <end position="120"/>
    </location>
</feature>
<feature type="domain" description="CBS" evidence="12">
    <location>
        <begin position="280"/>
        <end position="339"/>
    </location>
</feature>
<keyword evidence="15" id="KW-1185">Reference proteome</keyword>
<evidence type="ECO:0000313" key="14">
    <source>
        <dbReference type="EMBL" id="SDO62556.1"/>
    </source>
</evidence>
<comment type="similarity">
    <text evidence="2">Belongs to the UPF0053 family. Hemolysin C subfamily.</text>
</comment>
<evidence type="ECO:0000256" key="3">
    <source>
        <dbReference type="ARBA" id="ARBA00022475"/>
    </source>
</evidence>
<reference evidence="14 15" key="1">
    <citation type="submission" date="2016-10" db="EMBL/GenBank/DDBJ databases">
        <authorList>
            <person name="Varghese N."/>
            <person name="Submissions S."/>
        </authorList>
    </citation>
    <scope>NUCLEOTIDE SEQUENCE [LARGE SCALE GENOMIC DNA]</scope>
    <source>
        <strain evidence="14 15">CGMCC 1.6497</strain>
    </source>
</reference>
<feature type="transmembrane region" description="Helical" evidence="11">
    <location>
        <begin position="6"/>
        <end position="25"/>
    </location>
</feature>
<evidence type="ECO:0000259" key="13">
    <source>
        <dbReference type="PROSITE" id="PS51846"/>
    </source>
</evidence>
<evidence type="ECO:0000256" key="1">
    <source>
        <dbReference type="ARBA" id="ARBA00004651"/>
    </source>
</evidence>
<protein>
    <submittedName>
        <fullName evidence="14">Hemolysin</fullName>
    </submittedName>
</protein>
<keyword evidence="4 10" id="KW-0812">Transmembrane</keyword>
<keyword evidence="7 9" id="KW-0129">CBS domain</keyword>
<dbReference type="Pfam" id="PF01595">
    <property type="entry name" value="CNNM"/>
    <property type="match status" value="1"/>
</dbReference>
<dbReference type="EMBL" id="FNJC01000002">
    <property type="protein sequence ID" value="SDO62556.1"/>
    <property type="molecule type" value="Genomic_DNA"/>
</dbReference>
<dbReference type="RefSeq" id="WP_090227486.1">
    <property type="nucleotide sequence ID" value="NZ_FNJC01000002.1"/>
</dbReference>
<name>A0A1H0L3E1_9HYPH</name>
<dbReference type="PANTHER" id="PTHR43099:SF5">
    <property type="entry name" value="HLYC_CORC FAMILY TRANSPORTER"/>
    <property type="match status" value="1"/>
</dbReference>
<accession>A0A1H0L3E1</accession>
<dbReference type="PROSITE" id="PS51846">
    <property type="entry name" value="CNNM"/>
    <property type="match status" value="1"/>
</dbReference>
<dbReference type="Gene3D" id="3.30.465.10">
    <property type="match status" value="1"/>
</dbReference>
<keyword evidence="5" id="KW-0677">Repeat</keyword>
<dbReference type="CDD" id="cd04590">
    <property type="entry name" value="CBS_pair_CorC_HlyC_assoc"/>
    <property type="match status" value="1"/>
</dbReference>
<dbReference type="Proteomes" id="UP000198795">
    <property type="component" value="Unassembled WGS sequence"/>
</dbReference>
<evidence type="ECO:0000256" key="4">
    <source>
        <dbReference type="ARBA" id="ARBA00022692"/>
    </source>
</evidence>
<organism evidence="14 15">
    <name type="scientific">Filomicrobium insigne</name>
    <dbReference type="NCBI Taxonomy" id="418854"/>
    <lineage>
        <taxon>Bacteria</taxon>
        <taxon>Pseudomonadati</taxon>
        <taxon>Pseudomonadota</taxon>
        <taxon>Alphaproteobacteria</taxon>
        <taxon>Hyphomicrobiales</taxon>
        <taxon>Hyphomicrobiaceae</taxon>
        <taxon>Filomicrobium</taxon>
    </lineage>
</organism>
<evidence type="ECO:0000313" key="15">
    <source>
        <dbReference type="Proteomes" id="UP000198795"/>
    </source>
</evidence>
<dbReference type="SMART" id="SM01091">
    <property type="entry name" value="CorC_HlyC"/>
    <property type="match status" value="1"/>
</dbReference>
<gene>
    <name evidence="14" type="ORF">SAMN04488061_1249</name>
</gene>
<evidence type="ECO:0000256" key="11">
    <source>
        <dbReference type="SAM" id="Phobius"/>
    </source>
</evidence>
<comment type="subcellular location">
    <subcellularLocation>
        <location evidence="1">Cell membrane</location>
        <topology evidence="1">Multi-pass membrane protein</topology>
    </subcellularLocation>
</comment>
<dbReference type="InterPro" id="IPR046342">
    <property type="entry name" value="CBS_dom_sf"/>
</dbReference>
<dbReference type="SUPFAM" id="SSF54631">
    <property type="entry name" value="CBS-domain pair"/>
    <property type="match status" value="1"/>
</dbReference>
<dbReference type="Pfam" id="PF00571">
    <property type="entry name" value="CBS"/>
    <property type="match status" value="1"/>
</dbReference>
<keyword evidence="6 10" id="KW-1133">Transmembrane helix</keyword>
<feature type="domain" description="CBS" evidence="12">
    <location>
        <begin position="216"/>
        <end position="275"/>
    </location>
</feature>
<sequence>MTEIIVVVGLILINGLFALSELAVVSARRARLASLAEQGRSGAKSALALASEPGRFLSTVQIGITLIGILNGVFSGATLGSSLARDLLEMGFSHRLAELIGFGAVVVIVTYLSIVIGELVPKNLALRNPEGIACIVAPSMTALSRFAAPVVWVLGASTQVVFRLFGAHTDTARQVTEDEIKLLIAEAESAGVLETGERQMISGVLRLADRNVVGIMTPRTDVDWIDITDDVEEVKADVLATKHSRLPVGEGSIDATIGVVQTRELLAAMLEQEPLNLKALLRRAPVIPETTSALDALATLRDGEVPMVLIHDEYGNFEGLATPADILEAIAGVFRSEEEGEPASVAREDGSWLLSGAMPADEMAEILDIRLPEKRDYQTVAGFVLASMRHLPTVGESADILGWRFEIVDMDGRRIDKVLVDRPRLGRRAVT</sequence>
<evidence type="ECO:0000256" key="10">
    <source>
        <dbReference type="PROSITE-ProRule" id="PRU01193"/>
    </source>
</evidence>
<dbReference type="InterPro" id="IPR016169">
    <property type="entry name" value="FAD-bd_PCMH_sub2"/>
</dbReference>
<evidence type="ECO:0000256" key="6">
    <source>
        <dbReference type="ARBA" id="ARBA00022989"/>
    </source>
</evidence>
<keyword evidence="8 10" id="KW-0472">Membrane</keyword>
<feature type="transmembrane region" description="Helical" evidence="11">
    <location>
        <begin position="56"/>
        <end position="79"/>
    </location>
</feature>
<evidence type="ECO:0000256" key="5">
    <source>
        <dbReference type="ARBA" id="ARBA00022737"/>
    </source>
</evidence>
<dbReference type="PANTHER" id="PTHR43099">
    <property type="entry name" value="UPF0053 PROTEIN YRKA"/>
    <property type="match status" value="1"/>
</dbReference>
<evidence type="ECO:0000256" key="2">
    <source>
        <dbReference type="ARBA" id="ARBA00006446"/>
    </source>
</evidence>
<dbReference type="InterPro" id="IPR002550">
    <property type="entry name" value="CNNM"/>
</dbReference>
<dbReference type="InterPro" id="IPR005170">
    <property type="entry name" value="Transptr-assoc_dom"/>
</dbReference>
<dbReference type="InterPro" id="IPR051676">
    <property type="entry name" value="UPF0053_domain"/>
</dbReference>
<evidence type="ECO:0000259" key="12">
    <source>
        <dbReference type="PROSITE" id="PS51371"/>
    </source>
</evidence>
<dbReference type="InterPro" id="IPR044751">
    <property type="entry name" value="Ion_transp-like_CBS"/>
</dbReference>
<feature type="transmembrane region" description="Helical" evidence="11">
    <location>
        <begin position="132"/>
        <end position="154"/>
    </location>
</feature>
<dbReference type="PROSITE" id="PS51371">
    <property type="entry name" value="CBS"/>
    <property type="match status" value="2"/>
</dbReference>